<reference evidence="3 4" key="1">
    <citation type="submission" date="2024-09" db="EMBL/GenBank/DDBJ databases">
        <authorList>
            <person name="Sun Q."/>
            <person name="Mori K."/>
        </authorList>
    </citation>
    <scope>NUCLEOTIDE SEQUENCE [LARGE SCALE GENOMIC DNA]</scope>
    <source>
        <strain evidence="3 4">CCM 8626</strain>
    </source>
</reference>
<dbReference type="CDD" id="cd16363">
    <property type="entry name" value="Col_Im_like"/>
    <property type="match status" value="1"/>
</dbReference>
<comment type="similarity">
    <text evidence="1">Belongs to the colicins ColE2/ColE8/ColE9 and pyocins S1/S2 family.</text>
</comment>
<protein>
    <submittedName>
        <fullName evidence="3">Bacteriocin immunity protein</fullName>
    </submittedName>
</protein>
<organism evidence="3 4">
    <name type="scientific">Serratia aquatilis</name>
    <dbReference type="NCBI Taxonomy" id="1737515"/>
    <lineage>
        <taxon>Bacteria</taxon>
        <taxon>Pseudomonadati</taxon>
        <taxon>Pseudomonadota</taxon>
        <taxon>Gammaproteobacteria</taxon>
        <taxon>Enterobacterales</taxon>
        <taxon>Yersiniaceae</taxon>
        <taxon>Serratia</taxon>
    </lineage>
</organism>
<dbReference type="InterPro" id="IPR000290">
    <property type="entry name" value="Colicin_pyocin"/>
</dbReference>
<dbReference type="EMBL" id="JBHLXG010000018">
    <property type="protein sequence ID" value="MFC0228389.1"/>
    <property type="molecule type" value="Genomic_DNA"/>
</dbReference>
<dbReference type="Gene3D" id="1.10.1200.20">
    <property type="entry name" value="Colicin E immunity protein"/>
    <property type="match status" value="1"/>
</dbReference>
<gene>
    <name evidence="3" type="ORF">ACFFJ3_18115</name>
</gene>
<name>A0ABV6EI39_9GAMM</name>
<keyword evidence="2" id="KW-0079">Bacteriocin immunity</keyword>
<proteinExistence type="inferred from homology"/>
<dbReference type="InterPro" id="IPR035900">
    <property type="entry name" value="Colicin_E_sf"/>
</dbReference>
<dbReference type="Pfam" id="PF01320">
    <property type="entry name" value="Colicin_Pyocin"/>
    <property type="match status" value="1"/>
</dbReference>
<evidence type="ECO:0000313" key="4">
    <source>
        <dbReference type="Proteomes" id="UP001589792"/>
    </source>
</evidence>
<accession>A0ABV6EI39</accession>
<evidence type="ECO:0000256" key="1">
    <source>
        <dbReference type="ARBA" id="ARBA00009346"/>
    </source>
</evidence>
<evidence type="ECO:0000313" key="3">
    <source>
        <dbReference type="EMBL" id="MFC0228389.1"/>
    </source>
</evidence>
<dbReference type="Proteomes" id="UP001589792">
    <property type="component" value="Unassembled WGS sequence"/>
</dbReference>
<dbReference type="PRINTS" id="PR01299">
    <property type="entry name" value="PYOCIN"/>
</dbReference>
<dbReference type="SUPFAM" id="SSF47345">
    <property type="entry name" value="Colicin E immunity proteins"/>
    <property type="match status" value="1"/>
</dbReference>
<sequence length="85" mass="9644">MELKNNLTQYTEQEFIKLVEIIIKNEGTESEIDALLEHFISMTDHPSGSDLIYYPENGNDGTSVNIVKTVKEWRAKNGKPGFKQG</sequence>
<evidence type="ECO:0000256" key="2">
    <source>
        <dbReference type="ARBA" id="ARBA00023025"/>
    </source>
</evidence>
<dbReference type="RefSeq" id="WP_380677942.1">
    <property type="nucleotide sequence ID" value="NZ_CP173186.1"/>
</dbReference>
<comment type="caution">
    <text evidence="3">The sequence shown here is derived from an EMBL/GenBank/DDBJ whole genome shotgun (WGS) entry which is preliminary data.</text>
</comment>
<keyword evidence="4" id="KW-1185">Reference proteome</keyword>